<name>A0A1H5XLP1_9HYPH</name>
<proteinExistence type="inferred from homology"/>
<organism evidence="5 6">
    <name type="scientific">Bosea lathyri</name>
    <dbReference type="NCBI Taxonomy" id="1036778"/>
    <lineage>
        <taxon>Bacteria</taxon>
        <taxon>Pseudomonadati</taxon>
        <taxon>Pseudomonadota</taxon>
        <taxon>Alphaproteobacteria</taxon>
        <taxon>Hyphomicrobiales</taxon>
        <taxon>Boseaceae</taxon>
        <taxon>Bosea</taxon>
    </lineage>
</organism>
<evidence type="ECO:0000256" key="2">
    <source>
        <dbReference type="ARBA" id="ARBA00005709"/>
    </source>
</evidence>
<dbReference type="AlphaFoldDB" id="A0A1H5XLP1"/>
<dbReference type="Pfam" id="PF00700">
    <property type="entry name" value="Flagellin_C"/>
    <property type="match status" value="1"/>
</dbReference>
<dbReference type="SUPFAM" id="SSF64518">
    <property type="entry name" value="Phase 1 flagellin"/>
    <property type="match status" value="1"/>
</dbReference>
<comment type="similarity">
    <text evidence="2">Belongs to the bacterial flagellin family.</text>
</comment>
<dbReference type="Proteomes" id="UP000236743">
    <property type="component" value="Unassembled WGS sequence"/>
</dbReference>
<accession>A0A1H5XLP1</accession>
<dbReference type="PANTHER" id="PTHR42792">
    <property type="entry name" value="FLAGELLIN"/>
    <property type="match status" value="1"/>
</dbReference>
<keyword evidence="5" id="KW-0966">Cell projection</keyword>
<dbReference type="OrthoDB" id="7312911at2"/>
<keyword evidence="6" id="KW-1185">Reference proteome</keyword>
<keyword evidence="5" id="KW-0969">Cilium</keyword>
<dbReference type="EMBL" id="FNUY01000003">
    <property type="protein sequence ID" value="SEG12632.1"/>
    <property type="molecule type" value="Genomic_DNA"/>
</dbReference>
<evidence type="ECO:0000256" key="1">
    <source>
        <dbReference type="ARBA" id="ARBA00004365"/>
    </source>
</evidence>
<dbReference type="GO" id="GO:0005198">
    <property type="term" value="F:structural molecule activity"/>
    <property type="evidence" value="ECO:0007669"/>
    <property type="project" value="InterPro"/>
</dbReference>
<keyword evidence="3" id="KW-0975">Bacterial flagellum</keyword>
<evidence type="ECO:0000313" key="6">
    <source>
        <dbReference type="Proteomes" id="UP000236743"/>
    </source>
</evidence>
<keyword evidence="5" id="KW-0282">Flagellum</keyword>
<evidence type="ECO:0000313" key="5">
    <source>
        <dbReference type="EMBL" id="SEG12632.1"/>
    </source>
</evidence>
<dbReference type="InterPro" id="IPR046358">
    <property type="entry name" value="Flagellin_C"/>
</dbReference>
<gene>
    <name evidence="5" type="ORF">SAMN04488115_103297</name>
</gene>
<reference evidence="5 6" key="1">
    <citation type="submission" date="2016-10" db="EMBL/GenBank/DDBJ databases">
        <authorList>
            <person name="de Groot N.N."/>
        </authorList>
    </citation>
    <scope>NUCLEOTIDE SEQUENCE [LARGE SCALE GENOMIC DNA]</scope>
    <source>
        <strain evidence="5 6">DSM 26656</strain>
    </source>
</reference>
<dbReference type="PANTHER" id="PTHR42792:SF1">
    <property type="entry name" value="FLAGELLAR HOOK-ASSOCIATED PROTEIN 3"/>
    <property type="match status" value="1"/>
</dbReference>
<dbReference type="RefSeq" id="WP_103872136.1">
    <property type="nucleotide sequence ID" value="NZ_FNUY01000003.1"/>
</dbReference>
<feature type="domain" description="Flagellin C-terminal" evidence="4">
    <location>
        <begin position="432"/>
        <end position="500"/>
    </location>
</feature>
<evidence type="ECO:0000259" key="4">
    <source>
        <dbReference type="Pfam" id="PF00700"/>
    </source>
</evidence>
<sequence>MTITSYGTGAYRAAKPSEFVSTRSQFDDLQRQLSTKQRSETYGDLGIDRRTSLDINAKVSSIDSWLSGIQLANVNLNLQTKSVENFAKLTNESRNDVVSNSYVPTSTGRSAPQLLAEEKFKQTLDLLNISSNGRYLFSGRTSDQEPVASYSEIMDGDATHAGLKTLISERQAADGITGMGRLTVAMPTTTTVAIGREAVNQSYGFNLTNAQTSSAAMAATFNAGPPADVSVAVTGQPLPGDTLRIQLKLPDGTSEEVVLTARAPGMTPVPANSFEIGPNAATTAINLRDTMTAALGKEAQTTLRAASSSLTSLNFFESSTSNPPDRIPASLVNPPAAGTPADTVIWYKGDDASDPARGTASVQVDKNQIVGTGARANEQAFAVGLAQFAVLAIETFPAADANAQAGYEAMTDRVRTQLSYGGGVQKPAEIITELGSAQTSLAQAKERHESTKNYLNTTLAGIENVTTEEVATQILALQNQLQASYQVTSLLSKLNLTNYL</sequence>
<dbReference type="InterPro" id="IPR001492">
    <property type="entry name" value="Flagellin"/>
</dbReference>
<comment type="subcellular location">
    <subcellularLocation>
        <location evidence="1">Bacterial flagellum</location>
    </subcellularLocation>
</comment>
<dbReference type="GO" id="GO:0009288">
    <property type="term" value="C:bacterial-type flagellum"/>
    <property type="evidence" value="ECO:0007669"/>
    <property type="project" value="InterPro"/>
</dbReference>
<evidence type="ECO:0000256" key="3">
    <source>
        <dbReference type="ARBA" id="ARBA00023143"/>
    </source>
</evidence>
<protein>
    <submittedName>
        <fullName evidence="5">Flagellin C-terminal helical region</fullName>
    </submittedName>
</protein>